<accession>Q5K693</accession>
<evidence type="ECO:0000256" key="2">
    <source>
        <dbReference type="SAM" id="Phobius"/>
    </source>
</evidence>
<dbReference type="InterPro" id="IPR012931">
    <property type="entry name" value="TraG_N_Proteobacteria"/>
</dbReference>
<protein>
    <submittedName>
        <fullName evidence="4">TraG-like protein</fullName>
    </submittedName>
</protein>
<dbReference type="EMBL" id="AF411858">
    <property type="protein sequence ID" value="AAQ03235.1"/>
    <property type="molecule type" value="Genomic_DNA"/>
</dbReference>
<keyword evidence="2" id="KW-0812">Transmembrane</keyword>
<evidence type="ECO:0000259" key="3">
    <source>
        <dbReference type="Pfam" id="PF07916"/>
    </source>
</evidence>
<dbReference type="Pfam" id="PF07916">
    <property type="entry name" value="TraG_N"/>
    <property type="match status" value="1"/>
</dbReference>
<feature type="region of interest" description="Disordered" evidence="1">
    <location>
        <begin position="842"/>
        <end position="866"/>
    </location>
</feature>
<feature type="domain" description="TraG N-terminal Proteobacteria" evidence="3">
    <location>
        <begin position="6"/>
        <end position="478"/>
    </location>
</feature>
<name>Q5K693_NEIGO</name>
<feature type="transmembrane region" description="Helical" evidence="2">
    <location>
        <begin position="442"/>
        <end position="462"/>
    </location>
</feature>
<dbReference type="RefSeq" id="WP_003699941.1">
    <property type="nucleotide sequence ID" value="NZ_CQKD01000003.1"/>
</dbReference>
<proteinExistence type="predicted"/>
<feature type="transmembrane region" description="Helical" evidence="2">
    <location>
        <begin position="360"/>
        <end position="384"/>
    </location>
</feature>
<evidence type="ECO:0000313" key="4">
    <source>
        <dbReference type="EMBL" id="AAQ03235.1"/>
    </source>
</evidence>
<evidence type="ECO:0000256" key="1">
    <source>
        <dbReference type="SAM" id="MobiDB-lite"/>
    </source>
</evidence>
<reference evidence="4" key="1">
    <citation type="submission" date="2001-08" db="EMBL/GenBank/DDBJ databases">
        <title>A pathogenicity island from PID isolate of Neisseria gonorrhoeae.</title>
        <authorList>
            <person name="Urvil P.T."/>
            <person name="Hart A."/>
            <person name="Nguyen K."/>
            <person name="Das M."/>
            <person name="Kurosky A."/>
            <person name="Smith J."/>
            <person name="Nowicki B.J."/>
            <person name="Nowicki S."/>
        </authorList>
    </citation>
    <scope>NUCLEOTIDE SEQUENCE</scope>
    <source>
        <strain evidence="4">2005</strain>
    </source>
</reference>
<feature type="transmembrane region" description="Helical" evidence="2">
    <location>
        <begin position="35"/>
        <end position="53"/>
    </location>
</feature>
<keyword evidence="2" id="KW-0472">Membrane</keyword>
<organism evidence="4">
    <name type="scientific">Neisseria gonorrhoeae</name>
    <dbReference type="NCBI Taxonomy" id="485"/>
    <lineage>
        <taxon>Bacteria</taxon>
        <taxon>Pseudomonadati</taxon>
        <taxon>Pseudomonadota</taxon>
        <taxon>Betaproteobacteria</taxon>
        <taxon>Neisseriales</taxon>
        <taxon>Neisseriaceae</taxon>
        <taxon>Neisseria</taxon>
    </lineage>
</organism>
<feature type="compositionally biased region" description="Low complexity" evidence="1">
    <location>
        <begin position="544"/>
        <end position="561"/>
    </location>
</feature>
<feature type="region of interest" description="Disordered" evidence="1">
    <location>
        <begin position="1008"/>
        <end position="1032"/>
    </location>
</feature>
<sequence length="1032" mass="110920">MMAVEYFTFPGNGEAVRAVFNGVATISGSTMMGGAMQAAALFGFLVTLAVAVFKLDLKDNFSYLFVVLFCWMGMMVPKTTVLITESGGYGYTGRQYTVGNVPVGLAYMGYFVSSFGQSITRKAEQVNHLPDDLNYSRTGMLFGTRLMENIREARIPDAQLTQDWALFMHQCSFFDMNLYHFYNVQDLAQSADILATLTHTNQALFTNVSQIASRRGNMLQYNGKSKTMTCNEAAKELKDRTRFYSKNYLPGYIADRVFAGLGTNSAGINRVNALVTLGNSSFQYLLDNSRFDTLKNIEQAAMVEVIRQAGIINGQRNRNPAAVQQAFAQVQARNQYIAAQKTGSSMASWNLPLIRSAAEAILIGLFPFVMILAMLGGIMAFRLLSFYMMSMLWIQLWAPVASIINMIMTMNAKRLFSVEAANGVITPGTGDTLLMAAADAQAAAGAAMWLIPVIAGALAMGGRSLMNGMMGMTSSAKSTGEAAGSQVGSGNYSAGNMNYNNSNANKHSLNPVYTDPQMMTAQSAAGTSWRNMATGDSRAQMRNSSLGVSSQSQISQSESYSKAADRAETSAQQWQASFRESVSQGNANRLAFATNYGMDRSASEGYGMGLDAAESRKLSYVLDRGKKIGQQFNISNASSIASAIAIGLGAGGSEPASEQKSASTRLAQTMIQKGAQGLESLSKSAGTIGEMARNMQSFIGDKGKLGWKGDATNRDQMVAEIGKSIEAGIRQGVSFDSNFTDKVSQSEAYKVGLNSGNSLVRTAEANFSKAREAAHMSAESYQEAQSYREMAARTYGNGITIAQDNTNALVQDNPELTMSELNAGQGGTYNAAIRAGVNSQDRLKAAAENSGWRPNDLSPEDRPQNNTQAAYKHFSDKVSSGAGAAFGDVQTQAHQAGIIPDGINAAINARGENLKQEYANKSGKVEGDINQGRNSHRQEVGRLATHAQKAQDETNGVTMRINTHALPWNSFGERYDNAMKDVREGKGYIGSGSDQAAAHLGNPALASEFDLPIPQRPGNSKSSGSAVFRPKE</sequence>
<feature type="transmembrane region" description="Helical" evidence="2">
    <location>
        <begin position="391"/>
        <end position="408"/>
    </location>
</feature>
<dbReference type="AlphaFoldDB" id="Q5K693"/>
<feature type="transmembrane region" description="Helical" evidence="2">
    <location>
        <begin position="60"/>
        <end position="76"/>
    </location>
</feature>
<feature type="region of interest" description="Disordered" evidence="1">
    <location>
        <begin position="536"/>
        <end position="572"/>
    </location>
</feature>
<keyword evidence="2" id="KW-1133">Transmembrane helix</keyword>